<evidence type="ECO:0000313" key="8">
    <source>
        <dbReference type="Proteomes" id="UP000050424"/>
    </source>
</evidence>
<dbReference type="InterPro" id="IPR003692">
    <property type="entry name" value="Hydantoinase_B"/>
</dbReference>
<feature type="domain" description="Hydantoinase A/oxoprolinase" evidence="3">
    <location>
        <begin position="249"/>
        <end position="540"/>
    </location>
</feature>
<evidence type="ECO:0000259" key="6">
    <source>
        <dbReference type="Pfam" id="PF19278"/>
    </source>
</evidence>
<dbReference type="GO" id="GO:0017168">
    <property type="term" value="F:5-oxoprolinase (ATP-hydrolyzing) activity"/>
    <property type="evidence" value="ECO:0007669"/>
    <property type="project" value="TreeGrafter"/>
</dbReference>
<evidence type="ECO:0000259" key="5">
    <source>
        <dbReference type="Pfam" id="PF05378"/>
    </source>
</evidence>
<evidence type="ECO:0000256" key="1">
    <source>
        <dbReference type="ARBA" id="ARBA00010403"/>
    </source>
</evidence>
<dbReference type="PANTHER" id="PTHR11365">
    <property type="entry name" value="5-OXOPROLINASE RELATED"/>
    <property type="match status" value="1"/>
</dbReference>
<comment type="caution">
    <text evidence="7">The sequence shown here is derived from an EMBL/GenBank/DDBJ whole genome shotgun (WGS) entry which is preliminary data.</text>
</comment>
<dbReference type="InterPro" id="IPR008040">
    <property type="entry name" value="Hydant_A_N"/>
</dbReference>
<dbReference type="InterPro" id="IPR045079">
    <property type="entry name" value="Oxoprolinase-like"/>
</dbReference>
<evidence type="ECO:0000256" key="2">
    <source>
        <dbReference type="SAM" id="MobiDB-lite"/>
    </source>
</evidence>
<sequence>MGEHIVDPMADSILIAMDRGGTFTDVWASVEGKEDLVFKLLSVDPDHYKDAPTEGVRRVLSHYLGREIPKSEPLPKAPLRAIRMGTTVATNALLERKGTRHAFLVTRGHRDVLEIGSQQRPDIFALDIRKASVLYDTVVEVDERVTLEHYDEAPDRVNGTPKAIQGEIVKGVGGELIRVLEKLNEETTTASLQRLKDQGYTTVAVCLAHSFLYSDHERKVEEISKSLGFEHVALSSAVGANMVKMVARGGSASADAYLTPETNKYISSFASGFTDGNLDGLRCEFMQSDGGLVNYKAFRGMKGILSGPAGGLVGYARTSYDGETPLVGFDMGGTSTDVSRFGGTFDHIFEMTTAGVTIQSPQLDINTVAAGGGSILSWQNGLFKVGPESAGAHPGPASYRKGGPLTITDANLLLGRLLPDYFPNIFGATEDQALDVEIVRQKFTQLAEEIRRDIGRAISPEDVAVGFIEVANESMCRPIRALTEARGFEITSHNLAVFGGAGGQHACEIAENLGISKVVMHKYSSLLSAYGMALAEVVQEAQEPCNEFLTAETLPSITARHEHLRDYTTTELCKQGIEMTAVKHEMYLNIRYRGSDTTLMILKPADGDWKREFVAEHLREFAFVLPEDREIIVDDIRVRGIGISSENTKDNDALKKELHEDKFEAIQSERSSAEKRSIYFKDSGMHQASVLVLQDLDRGSIVTGPAVIIDNTQTIVVAPGSRARVLSNHIVIDVKSQTVGRSNDASAVDPIQLSLFGHRFMSIAEQMGRALQKTCVSLNIKERLDFACAIFGPNGDLVANAPHVPVFLGSMSYAVKGQIDLLGDQMRPGDVYVTNHPVHGGTHLPDLTVVTPVFDKAGKDIVFFLASRGHHTDIGGSEGTSMPPNSTELWQEGVAIKTFTMIRDGKFDTEGIAKIFAEPGERPGCNSTQRLSDNITDLQSFAAANNKGAKLLSKLIDHYGQATVHFYMDAVQANAELAVRKFLKDVRTKYPEGKLQAIGYMDNSSRIHLQVRIRDDGSATFDFTGTTVELYGNMNAPKALTYSGIIFCLRAMIGVDIPLNQGCLSPIDVILPKGCFLNPSDAAAVCAGNTHTSQRVCDTILQAFEAAAASQGCMNCVGFFGGESVDESGRTKGFNFSFGETICGGSGAGPTWHGAHAVHTHMTNTRITDTELMEKRYPVLMREFSIRRGSGGKGVFNGGDGCRRVYEALAPLSFSVITERRTTRPYGMRGGEEGSYGSNTWNRKQPDGSMRGVNLGQKNMVRMSPGDQLVMVTPSGGGYGTPVEKQVQNGVDEGYTNGHIKQPPFQPRAAGSLAIWEAGQADF</sequence>
<dbReference type="Pfam" id="PF01968">
    <property type="entry name" value="Hydantoinase_A"/>
    <property type="match status" value="1"/>
</dbReference>
<evidence type="ECO:0000313" key="7">
    <source>
        <dbReference type="EMBL" id="KPM40853.1"/>
    </source>
</evidence>
<reference evidence="7 8" key="1">
    <citation type="submission" date="2015-09" db="EMBL/GenBank/DDBJ databases">
        <title>Draft genome of a European isolate of the apple canker pathogen Neonectria ditissima.</title>
        <authorList>
            <person name="Gomez-Cortecero A."/>
            <person name="Harrison R.J."/>
            <person name="Armitage A.D."/>
        </authorList>
    </citation>
    <scope>NUCLEOTIDE SEQUENCE [LARGE SCALE GENOMIC DNA]</scope>
    <source>
        <strain evidence="7 8">R09/05</strain>
    </source>
</reference>
<dbReference type="InterPro" id="IPR002821">
    <property type="entry name" value="Hydantoinase_A"/>
</dbReference>
<dbReference type="STRING" id="78410.A0A0P7BIH4"/>
<feature type="domain" description="Hydantoinase/oxoprolinase N-terminal" evidence="5">
    <location>
        <begin position="15"/>
        <end position="226"/>
    </location>
</feature>
<dbReference type="Pfam" id="PF19278">
    <property type="entry name" value="Hydant_A_C"/>
    <property type="match status" value="1"/>
</dbReference>
<dbReference type="Proteomes" id="UP000050424">
    <property type="component" value="Unassembled WGS sequence"/>
</dbReference>
<protein>
    <submittedName>
        <fullName evidence="7">Uncharacterized protein C11D3.15</fullName>
    </submittedName>
</protein>
<feature type="domain" description="Acetophenone carboxylase-like C-terminal" evidence="6">
    <location>
        <begin position="555"/>
        <end position="732"/>
    </location>
</feature>
<feature type="domain" description="Hydantoinase B/oxoprolinase" evidence="4">
    <location>
        <begin position="749"/>
        <end position="1282"/>
    </location>
</feature>
<dbReference type="Pfam" id="PF05378">
    <property type="entry name" value="Hydant_A_N"/>
    <property type="match status" value="1"/>
</dbReference>
<gene>
    <name evidence="7" type="ORF">AK830_g5683</name>
</gene>
<dbReference type="OrthoDB" id="3643at2759"/>
<dbReference type="PANTHER" id="PTHR11365:SF26">
    <property type="entry name" value="5-OXOPROLINASE"/>
    <property type="match status" value="1"/>
</dbReference>
<name>A0A0P7BIH4_9HYPO</name>
<dbReference type="Pfam" id="PF02538">
    <property type="entry name" value="Hydantoinase_B"/>
    <property type="match status" value="1"/>
</dbReference>
<dbReference type="GO" id="GO:0006749">
    <property type="term" value="P:glutathione metabolic process"/>
    <property type="evidence" value="ECO:0007669"/>
    <property type="project" value="TreeGrafter"/>
</dbReference>
<keyword evidence="8" id="KW-1185">Reference proteome</keyword>
<evidence type="ECO:0000259" key="3">
    <source>
        <dbReference type="Pfam" id="PF01968"/>
    </source>
</evidence>
<dbReference type="EMBL" id="LKCW01000075">
    <property type="protein sequence ID" value="KPM40853.1"/>
    <property type="molecule type" value="Genomic_DNA"/>
</dbReference>
<organism evidence="7 8">
    <name type="scientific">Neonectria ditissima</name>
    <dbReference type="NCBI Taxonomy" id="78410"/>
    <lineage>
        <taxon>Eukaryota</taxon>
        <taxon>Fungi</taxon>
        <taxon>Dikarya</taxon>
        <taxon>Ascomycota</taxon>
        <taxon>Pezizomycotina</taxon>
        <taxon>Sordariomycetes</taxon>
        <taxon>Hypocreomycetidae</taxon>
        <taxon>Hypocreales</taxon>
        <taxon>Nectriaceae</taxon>
        <taxon>Neonectria</taxon>
    </lineage>
</organism>
<feature type="region of interest" description="Disordered" evidence="2">
    <location>
        <begin position="1225"/>
        <end position="1250"/>
    </location>
</feature>
<comment type="similarity">
    <text evidence="1">Belongs to the oxoprolinase family.</text>
</comment>
<proteinExistence type="inferred from homology"/>
<dbReference type="GO" id="GO:0005829">
    <property type="term" value="C:cytosol"/>
    <property type="evidence" value="ECO:0007669"/>
    <property type="project" value="TreeGrafter"/>
</dbReference>
<evidence type="ECO:0000259" key="4">
    <source>
        <dbReference type="Pfam" id="PF02538"/>
    </source>
</evidence>
<dbReference type="InterPro" id="IPR049517">
    <property type="entry name" value="ACX-like_C"/>
</dbReference>
<accession>A0A0P7BIH4</accession>